<evidence type="ECO:0000256" key="4">
    <source>
        <dbReference type="ARBA" id="ARBA00049288"/>
    </source>
</evidence>
<dbReference type="GO" id="GO:0005829">
    <property type="term" value="C:cytosol"/>
    <property type="evidence" value="ECO:0007669"/>
    <property type="project" value="TreeGrafter"/>
</dbReference>
<dbReference type="UniPathway" id="UPA00223"/>
<dbReference type="InterPro" id="IPR036969">
    <property type="entry name" value="Citrate_synthase_sf"/>
</dbReference>
<dbReference type="NCBIfam" id="NF009005">
    <property type="entry name" value="PRK12350.1"/>
    <property type="match status" value="1"/>
</dbReference>
<protein>
    <recommendedName>
        <fullName evidence="5">Citrate synthase</fullName>
    </recommendedName>
</protein>
<dbReference type="GO" id="GO:0006099">
    <property type="term" value="P:tricarboxylic acid cycle"/>
    <property type="evidence" value="ECO:0007669"/>
    <property type="project" value="UniProtKB-UniPathway"/>
</dbReference>
<dbReference type="InterPro" id="IPR016143">
    <property type="entry name" value="Citrate_synth-like_sm_a-sub"/>
</dbReference>
<name>A0A6J4R4M3_9ACTN</name>
<evidence type="ECO:0000256" key="7">
    <source>
        <dbReference type="RuleBase" id="RU003406"/>
    </source>
</evidence>
<dbReference type="CDD" id="cd06109">
    <property type="entry name" value="BsCS-I_like"/>
    <property type="match status" value="1"/>
</dbReference>
<feature type="active site" evidence="6">
    <location>
        <position position="264"/>
    </location>
</feature>
<dbReference type="AlphaFoldDB" id="A0A6J4R4M3"/>
<keyword evidence="8" id="KW-0012">Acyltransferase</keyword>
<comment type="catalytic activity">
    <reaction evidence="4">
        <text>oxaloacetate + acetyl-CoA + H2O = citrate + CoA + H(+)</text>
        <dbReference type="Rhea" id="RHEA:16845"/>
        <dbReference type="ChEBI" id="CHEBI:15377"/>
        <dbReference type="ChEBI" id="CHEBI:15378"/>
        <dbReference type="ChEBI" id="CHEBI:16452"/>
        <dbReference type="ChEBI" id="CHEBI:16947"/>
        <dbReference type="ChEBI" id="CHEBI:57287"/>
        <dbReference type="ChEBI" id="CHEBI:57288"/>
        <dbReference type="EC" id="2.3.3.16"/>
    </reaction>
</comment>
<gene>
    <name evidence="8" type="ORF">AVDCRST_MAG28-2842</name>
</gene>
<evidence type="ECO:0000256" key="2">
    <source>
        <dbReference type="ARBA" id="ARBA00010566"/>
    </source>
</evidence>
<proteinExistence type="inferred from homology"/>
<dbReference type="GO" id="GO:0005975">
    <property type="term" value="P:carbohydrate metabolic process"/>
    <property type="evidence" value="ECO:0007669"/>
    <property type="project" value="TreeGrafter"/>
</dbReference>
<dbReference type="PANTHER" id="PTHR11739:SF23">
    <property type="entry name" value="CITRATE SYNTHASE 2-RELATED"/>
    <property type="match status" value="1"/>
</dbReference>
<dbReference type="PRINTS" id="PR00143">
    <property type="entry name" value="CITRTSNTHASE"/>
</dbReference>
<feature type="active site" evidence="6">
    <location>
        <position position="322"/>
    </location>
</feature>
<organism evidence="8">
    <name type="scientific">uncultured Rubrobacteraceae bacterium</name>
    <dbReference type="NCBI Taxonomy" id="349277"/>
    <lineage>
        <taxon>Bacteria</taxon>
        <taxon>Bacillati</taxon>
        <taxon>Actinomycetota</taxon>
        <taxon>Rubrobacteria</taxon>
        <taxon>Rubrobacterales</taxon>
        <taxon>Rubrobacteraceae</taxon>
        <taxon>environmental samples</taxon>
    </lineage>
</organism>
<dbReference type="EMBL" id="CADCVE010000066">
    <property type="protein sequence ID" value="CAA9458905.1"/>
    <property type="molecule type" value="Genomic_DNA"/>
</dbReference>
<comment type="similarity">
    <text evidence="2 5 7">Belongs to the citrate synthase family.</text>
</comment>
<evidence type="ECO:0000256" key="6">
    <source>
        <dbReference type="PIRSR" id="PIRSR001369-1"/>
    </source>
</evidence>
<dbReference type="InterPro" id="IPR019810">
    <property type="entry name" value="Citrate_synthase_AS"/>
</dbReference>
<evidence type="ECO:0000313" key="8">
    <source>
        <dbReference type="EMBL" id="CAA9458905.1"/>
    </source>
</evidence>
<sequence length="385" mass="42223">MNDEPTTAFVAGLEDVVAVQTRLSDVDGEAGELTIAGFRVEELARQASFEETVYLLWHDVLPNEERLVGLRKALDIQRPLPRITLDLLRAAASERVPVMDALRMAAGTTSLSTPGEGIAEDDNHGEALALVARFPTIVAAYWRLFNGKEPIEPDPELGHAANYLYMLSGQKPANEFVRALETYLNTVVDHGMNASTFVARVIVSTRSDVVSAVVGAVGALKGPLHGGAPGPALDVVFEIGSANWAEPILREKLERGERLMGFGHRVYKVRDPRADVLSTAAERLYETDGDTALYGLSREVEETALKLLAEYKPGRNLQTNVEFYTALLLHGLGLPTDLFTPTFAIGRVAGWTAHCFEQRALDRLIRPQSEYAGVKGRHWTPPEER</sequence>
<dbReference type="PROSITE" id="PS00480">
    <property type="entry name" value="CITRATE_SYNTHASE"/>
    <property type="match status" value="1"/>
</dbReference>
<dbReference type="InterPro" id="IPR002020">
    <property type="entry name" value="Citrate_synthase"/>
</dbReference>
<dbReference type="InterPro" id="IPR016142">
    <property type="entry name" value="Citrate_synth-like_lrg_a-sub"/>
</dbReference>
<dbReference type="SUPFAM" id="SSF48256">
    <property type="entry name" value="Citrate synthase"/>
    <property type="match status" value="1"/>
</dbReference>
<comment type="pathway">
    <text evidence="1">Carbohydrate metabolism; tricarboxylic acid cycle.</text>
</comment>
<dbReference type="Gene3D" id="1.10.230.10">
    <property type="entry name" value="Cytochrome P450-Terp, domain 2"/>
    <property type="match status" value="1"/>
</dbReference>
<dbReference type="GO" id="GO:0036440">
    <property type="term" value="F:citrate synthase activity"/>
    <property type="evidence" value="ECO:0007669"/>
    <property type="project" value="UniProtKB-EC"/>
</dbReference>
<dbReference type="Gene3D" id="1.10.580.10">
    <property type="entry name" value="Citrate Synthase, domain 1"/>
    <property type="match status" value="1"/>
</dbReference>
<keyword evidence="3 5" id="KW-0808">Transferase</keyword>
<evidence type="ECO:0000256" key="3">
    <source>
        <dbReference type="ARBA" id="ARBA00022679"/>
    </source>
</evidence>
<evidence type="ECO:0000256" key="1">
    <source>
        <dbReference type="ARBA" id="ARBA00005163"/>
    </source>
</evidence>
<evidence type="ECO:0000256" key="5">
    <source>
        <dbReference type="PIRNR" id="PIRNR001369"/>
    </source>
</evidence>
<dbReference type="PANTHER" id="PTHR11739">
    <property type="entry name" value="CITRATE SYNTHASE"/>
    <property type="match status" value="1"/>
</dbReference>
<dbReference type="InterPro" id="IPR024176">
    <property type="entry name" value="Citrate_synthase_bac-typ"/>
</dbReference>
<dbReference type="PIRSF" id="PIRSF001369">
    <property type="entry name" value="Citrate_synth"/>
    <property type="match status" value="1"/>
</dbReference>
<accession>A0A6J4R4M3</accession>
<dbReference type="Pfam" id="PF00285">
    <property type="entry name" value="Citrate_synt"/>
    <property type="match status" value="1"/>
</dbReference>
<reference evidence="8" key="1">
    <citation type="submission" date="2020-02" db="EMBL/GenBank/DDBJ databases">
        <authorList>
            <person name="Meier V. D."/>
        </authorList>
    </citation>
    <scope>NUCLEOTIDE SEQUENCE</scope>
    <source>
        <strain evidence="8">AVDCRST_MAG28</strain>
    </source>
</reference>